<comment type="caution">
    <text evidence="10">The sequence shown here is derived from an EMBL/GenBank/DDBJ whole genome shotgun (WGS) entry which is preliminary data.</text>
</comment>
<reference evidence="10" key="1">
    <citation type="submission" date="2023-07" db="EMBL/GenBank/DDBJ databases">
        <title>Chromosome-level genome assembly of Artemia franciscana.</title>
        <authorList>
            <person name="Jo E."/>
        </authorList>
    </citation>
    <scope>NUCLEOTIDE SEQUENCE</scope>
    <source>
        <tissue evidence="10">Whole body</tissue>
    </source>
</reference>
<keyword evidence="6" id="KW-0539">Nucleus</keyword>
<comment type="subcellular location">
    <subcellularLocation>
        <location evidence="1">Nucleus</location>
    </subcellularLocation>
</comment>
<gene>
    <name evidence="10" type="ORF">QYM36_016507</name>
</gene>
<dbReference type="Proteomes" id="UP001187531">
    <property type="component" value="Unassembled WGS sequence"/>
</dbReference>
<evidence type="ECO:0000259" key="9">
    <source>
        <dbReference type="Pfam" id="PF16014"/>
    </source>
</evidence>
<keyword evidence="5" id="KW-0804">Transcription</keyword>
<evidence type="ECO:0000256" key="7">
    <source>
        <dbReference type="SAM" id="Coils"/>
    </source>
</evidence>
<evidence type="ECO:0000256" key="2">
    <source>
        <dbReference type="ARBA" id="ARBA00007859"/>
    </source>
</evidence>
<keyword evidence="7" id="KW-0175">Coiled coil</keyword>
<feature type="region of interest" description="Disordered" evidence="8">
    <location>
        <begin position="1"/>
        <end position="30"/>
    </location>
</feature>
<feature type="region of interest" description="Disordered" evidence="8">
    <location>
        <begin position="120"/>
        <end position="152"/>
    </location>
</feature>
<sequence length="683" mass="73415">MAESCNNIPHDLSQRSSVMQAHQQTSAQSSLTLLRSTANYNEQARIRPIVRAVPAQTSPRSSQQGHLVRTVAALPLNQHLPRPTRGPGPGVAGGQWVLASPGAVLTFSTQTTASFLPGVQSSQSDAVSRTSQTSQVKTTAMPSSSPRLPSGSSIRLPAGVAVGSRVTIPAIRHGSSVTITTSNAGMVASRQSPLPESKLGMIRTVPAQVRPTLAHIIRPLSVIPAGQTITSAPAYGPSGSPMVTIKAVAHGGTFTNGSKSVISALRVIPGPVMPQVTAPSVTAALIRSGLQSPSSTYSAPPSGGTIRNKTPVGAPMVTSVLSIEKTKPIKCDVSSQAMDLTTSGNVSQSPTPNSTKSSVSVNATPVDVQNNHITEQSIGPASISQTVDAPLTPSKVGASPRPTILRKRELDTFGVPLKANRNLTGAFGTVLAGIQPLNTGSQTLNHDIQPLNSGSFNDIISSEETVELSVSVGGEGDSIVEADLSPRKKPRKQLLQAHEVESEYEEEQDEENNVMEEMEVATSDEMTPYVKLPRMSILESLNMTWKPRNNHFLRYSDVKVKDEKRPTVTDLANQKQVFHTIRGWNVYRIETQLTDLGDMESQAGERFRSILQVIETQSRTKESDRVTELLKGNLQRCKVIHDQISESKAQILKIFDHKSNIEEVIHRYSNDSSLKPEKEKKKK</sequence>
<keyword evidence="11" id="KW-1185">Reference proteome</keyword>
<evidence type="ECO:0000256" key="4">
    <source>
        <dbReference type="ARBA" id="ARBA00023015"/>
    </source>
</evidence>
<evidence type="ECO:0000256" key="5">
    <source>
        <dbReference type="ARBA" id="ARBA00023163"/>
    </source>
</evidence>
<name>A0AA88HKF1_ARTSF</name>
<comment type="similarity">
    <text evidence="2">Belongs to the SAP130 family.</text>
</comment>
<dbReference type="PANTHER" id="PTHR13497:SF3">
    <property type="entry name" value="HISTONE DEACETYLASE COMPLEX SUBUNIT SAP130"/>
    <property type="match status" value="1"/>
</dbReference>
<feature type="domain" description="Histone deacetylase complex subunit SAP130 C-terminal" evidence="9">
    <location>
        <begin position="482"/>
        <end position="661"/>
    </location>
</feature>
<accession>A0AA88HKF1</accession>
<dbReference type="InterPro" id="IPR031963">
    <property type="entry name" value="SAP130_C"/>
</dbReference>
<keyword evidence="4" id="KW-0805">Transcription regulation</keyword>
<evidence type="ECO:0000313" key="10">
    <source>
        <dbReference type="EMBL" id="KAK2706492.1"/>
    </source>
</evidence>
<dbReference type="GO" id="GO:0070822">
    <property type="term" value="C:Sin3-type complex"/>
    <property type="evidence" value="ECO:0007669"/>
    <property type="project" value="TreeGrafter"/>
</dbReference>
<evidence type="ECO:0000256" key="6">
    <source>
        <dbReference type="ARBA" id="ARBA00023242"/>
    </source>
</evidence>
<evidence type="ECO:0000256" key="3">
    <source>
        <dbReference type="ARBA" id="ARBA00022491"/>
    </source>
</evidence>
<keyword evidence="3" id="KW-0678">Repressor</keyword>
<feature type="compositionally biased region" description="Polar residues" evidence="8">
    <location>
        <begin position="120"/>
        <end position="141"/>
    </location>
</feature>
<dbReference type="GO" id="GO:0000122">
    <property type="term" value="P:negative regulation of transcription by RNA polymerase II"/>
    <property type="evidence" value="ECO:0007669"/>
    <property type="project" value="TreeGrafter"/>
</dbReference>
<feature type="region of interest" description="Disordered" evidence="8">
    <location>
        <begin position="340"/>
        <end position="360"/>
    </location>
</feature>
<protein>
    <recommendedName>
        <fullName evidence="9">Histone deacetylase complex subunit SAP130 C-terminal domain-containing protein</fullName>
    </recommendedName>
</protein>
<organism evidence="10 11">
    <name type="scientific">Artemia franciscana</name>
    <name type="common">Brine shrimp</name>
    <name type="synonym">Artemia sanfranciscana</name>
    <dbReference type="NCBI Taxonomy" id="6661"/>
    <lineage>
        <taxon>Eukaryota</taxon>
        <taxon>Metazoa</taxon>
        <taxon>Ecdysozoa</taxon>
        <taxon>Arthropoda</taxon>
        <taxon>Crustacea</taxon>
        <taxon>Branchiopoda</taxon>
        <taxon>Anostraca</taxon>
        <taxon>Artemiidae</taxon>
        <taxon>Artemia</taxon>
    </lineage>
</organism>
<feature type="compositionally biased region" description="Polar residues" evidence="8">
    <location>
        <begin position="290"/>
        <end position="299"/>
    </location>
</feature>
<proteinExistence type="inferred from homology"/>
<feature type="compositionally biased region" description="Low complexity" evidence="8">
    <location>
        <begin position="142"/>
        <end position="152"/>
    </location>
</feature>
<evidence type="ECO:0000256" key="1">
    <source>
        <dbReference type="ARBA" id="ARBA00004123"/>
    </source>
</evidence>
<dbReference type="AlphaFoldDB" id="A0AA88HKF1"/>
<dbReference type="PANTHER" id="PTHR13497">
    <property type="entry name" value="HISTONE DEACETYLASE COMPLEX SUBUNIT SAP130"/>
    <property type="match status" value="1"/>
</dbReference>
<dbReference type="EMBL" id="JAVRJZ010000020">
    <property type="protein sequence ID" value="KAK2706492.1"/>
    <property type="molecule type" value="Genomic_DNA"/>
</dbReference>
<dbReference type="EMBL" id="JAVRJZ010000020">
    <property type="protein sequence ID" value="KAK2706491.1"/>
    <property type="molecule type" value="Genomic_DNA"/>
</dbReference>
<dbReference type="Pfam" id="PF16014">
    <property type="entry name" value="SAP130_C"/>
    <property type="match status" value="1"/>
</dbReference>
<evidence type="ECO:0000256" key="8">
    <source>
        <dbReference type="SAM" id="MobiDB-lite"/>
    </source>
</evidence>
<feature type="region of interest" description="Disordered" evidence="8">
    <location>
        <begin position="290"/>
        <end position="311"/>
    </location>
</feature>
<dbReference type="InterPro" id="IPR024137">
    <property type="entry name" value="His_deAcase_cplx_SAP130"/>
</dbReference>
<feature type="coiled-coil region" evidence="7">
    <location>
        <begin position="497"/>
        <end position="524"/>
    </location>
</feature>
<evidence type="ECO:0000313" key="11">
    <source>
        <dbReference type="Proteomes" id="UP001187531"/>
    </source>
</evidence>
<feature type="compositionally biased region" description="Polar residues" evidence="8">
    <location>
        <begin position="14"/>
        <end position="30"/>
    </location>
</feature>